<evidence type="ECO:0000256" key="2">
    <source>
        <dbReference type="ARBA" id="ARBA00022517"/>
    </source>
</evidence>
<dbReference type="PANTHER" id="PTHR33692">
    <property type="entry name" value="RIBOSOME MATURATION FACTOR RIMM"/>
    <property type="match status" value="1"/>
</dbReference>
<feature type="domain" description="RimM N-terminal" evidence="6">
    <location>
        <begin position="22"/>
        <end position="103"/>
    </location>
</feature>
<name>A0ABQ3BYG2_9GAMM</name>
<dbReference type="InterPro" id="IPR011961">
    <property type="entry name" value="RimM"/>
</dbReference>
<comment type="similarity">
    <text evidence="5">Belongs to the RimM family.</text>
</comment>
<dbReference type="HAMAP" id="MF_00014">
    <property type="entry name" value="Ribosome_mat_RimM"/>
    <property type="match status" value="1"/>
</dbReference>
<dbReference type="InterPro" id="IPR009000">
    <property type="entry name" value="Transl_B-barrel_sf"/>
</dbReference>
<evidence type="ECO:0000256" key="4">
    <source>
        <dbReference type="ARBA" id="ARBA00023186"/>
    </source>
</evidence>
<dbReference type="InterPro" id="IPR011033">
    <property type="entry name" value="PRC_barrel-like_sf"/>
</dbReference>
<dbReference type="Pfam" id="PF24986">
    <property type="entry name" value="PRC_RimM"/>
    <property type="match status" value="1"/>
</dbReference>
<dbReference type="Gene3D" id="2.30.30.240">
    <property type="entry name" value="PRC-barrel domain"/>
    <property type="match status" value="1"/>
</dbReference>
<evidence type="ECO:0000259" key="6">
    <source>
        <dbReference type="Pfam" id="PF01782"/>
    </source>
</evidence>
<dbReference type="PANTHER" id="PTHR33692:SF1">
    <property type="entry name" value="RIBOSOME MATURATION FACTOR RIMM"/>
    <property type="match status" value="1"/>
</dbReference>
<dbReference type="InterPro" id="IPR002676">
    <property type="entry name" value="RimM_N"/>
</dbReference>
<keyword evidence="3 5" id="KW-0698">rRNA processing</keyword>
<evidence type="ECO:0000256" key="5">
    <source>
        <dbReference type="HAMAP-Rule" id="MF_00014"/>
    </source>
</evidence>
<evidence type="ECO:0000256" key="3">
    <source>
        <dbReference type="ARBA" id="ARBA00022552"/>
    </source>
</evidence>
<evidence type="ECO:0000256" key="1">
    <source>
        <dbReference type="ARBA" id="ARBA00022490"/>
    </source>
</evidence>
<feature type="domain" description="Ribosome maturation factor RimM PRC barrel" evidence="7">
    <location>
        <begin position="115"/>
        <end position="181"/>
    </location>
</feature>
<dbReference type="SUPFAM" id="SSF50447">
    <property type="entry name" value="Translation proteins"/>
    <property type="match status" value="1"/>
</dbReference>
<dbReference type="NCBIfam" id="TIGR02273">
    <property type="entry name" value="16S_RimM"/>
    <property type="match status" value="1"/>
</dbReference>
<protein>
    <recommendedName>
        <fullName evidence="5">Ribosome maturation factor RimM</fullName>
    </recommendedName>
</protein>
<evidence type="ECO:0000313" key="9">
    <source>
        <dbReference type="Proteomes" id="UP000643403"/>
    </source>
</evidence>
<evidence type="ECO:0000259" key="7">
    <source>
        <dbReference type="Pfam" id="PF24986"/>
    </source>
</evidence>
<comment type="subunit">
    <text evidence="5">Binds ribosomal protein uS19.</text>
</comment>
<dbReference type="InterPro" id="IPR056792">
    <property type="entry name" value="PRC_RimM"/>
</dbReference>
<dbReference type="Pfam" id="PF01782">
    <property type="entry name" value="RimM"/>
    <property type="match status" value="1"/>
</dbReference>
<keyword evidence="1 5" id="KW-0963">Cytoplasm</keyword>
<dbReference type="EMBL" id="BMXY01000001">
    <property type="protein sequence ID" value="GGZ59253.1"/>
    <property type="molecule type" value="Genomic_DNA"/>
</dbReference>
<sequence>MSAPVHGAGGSDTNKPGRRILVGRVVGAFGVRGEVKLESWTEPRSAIFGYRPWILRDARGNERELMGVRGRQVGKGLSAEIPGVEDRDAAEAMRGTEVYVDRSALPRPAEGEFYWIDLEGLEVVNVEGVALGRVSHLFATGANDVLVARDGDRERMIPFVRPQYVTAIDFDAGRITVDWDPDF</sequence>
<dbReference type="Gene3D" id="2.40.30.60">
    <property type="entry name" value="RimM"/>
    <property type="match status" value="1"/>
</dbReference>
<keyword evidence="2 5" id="KW-0690">Ribosome biogenesis</keyword>
<comment type="function">
    <text evidence="5">An accessory protein needed during the final step in the assembly of 30S ribosomal subunit, possibly for assembly of the head region. Essential for efficient processing of 16S rRNA. May be needed both before and after RbfA during the maturation of 16S rRNA. It has affinity for free ribosomal 30S subunits but not for 70S ribosomes.</text>
</comment>
<proteinExistence type="inferred from homology"/>
<reference evidence="9" key="1">
    <citation type="journal article" date="2019" name="Int. J. Syst. Evol. Microbiol.">
        <title>The Global Catalogue of Microorganisms (GCM) 10K type strain sequencing project: providing services to taxonomists for standard genome sequencing and annotation.</title>
        <authorList>
            <consortium name="The Broad Institute Genomics Platform"/>
            <consortium name="The Broad Institute Genome Sequencing Center for Infectious Disease"/>
            <person name="Wu L."/>
            <person name="Ma J."/>
        </authorList>
    </citation>
    <scope>NUCLEOTIDE SEQUENCE [LARGE SCALE GENOMIC DNA]</scope>
    <source>
        <strain evidence="9">KCTC 22558</strain>
    </source>
</reference>
<comment type="subcellular location">
    <subcellularLocation>
        <location evidence="5">Cytoplasm</location>
    </subcellularLocation>
</comment>
<gene>
    <name evidence="5 8" type="primary">rimM</name>
    <name evidence="8" type="ORF">GCM10008101_11260</name>
</gene>
<keyword evidence="4 5" id="KW-0143">Chaperone</keyword>
<accession>A0ABQ3BYG2</accession>
<comment type="domain">
    <text evidence="5">The PRC barrel domain binds ribosomal protein uS19.</text>
</comment>
<dbReference type="InterPro" id="IPR036976">
    <property type="entry name" value="RimM_N_sf"/>
</dbReference>
<evidence type="ECO:0000313" key="8">
    <source>
        <dbReference type="EMBL" id="GGZ59253.1"/>
    </source>
</evidence>
<dbReference type="Proteomes" id="UP000643403">
    <property type="component" value="Unassembled WGS sequence"/>
</dbReference>
<organism evidence="8 9">
    <name type="scientific">Cognatilysobacter xinjiangensis</name>
    <dbReference type="NCBI Taxonomy" id="546892"/>
    <lineage>
        <taxon>Bacteria</taxon>
        <taxon>Pseudomonadati</taxon>
        <taxon>Pseudomonadota</taxon>
        <taxon>Gammaproteobacteria</taxon>
        <taxon>Lysobacterales</taxon>
        <taxon>Lysobacteraceae</taxon>
        <taxon>Cognatilysobacter</taxon>
    </lineage>
</organism>
<keyword evidence="9" id="KW-1185">Reference proteome</keyword>
<dbReference type="SUPFAM" id="SSF50346">
    <property type="entry name" value="PRC-barrel domain"/>
    <property type="match status" value="1"/>
</dbReference>
<dbReference type="RefSeq" id="WP_189447635.1">
    <property type="nucleotide sequence ID" value="NZ_BMXY01000001.1"/>
</dbReference>
<comment type="caution">
    <text evidence="8">The sequence shown here is derived from an EMBL/GenBank/DDBJ whole genome shotgun (WGS) entry which is preliminary data.</text>
</comment>